<evidence type="ECO:0000313" key="8">
    <source>
        <dbReference type="EMBL" id="CAL4998375.1"/>
    </source>
</evidence>
<comment type="similarity">
    <text evidence="2">Belongs to the Tim17/Tim22/Tim23 family.</text>
</comment>
<reference evidence="9 11" key="1">
    <citation type="submission" date="2024-10" db="EMBL/GenBank/DDBJ databases">
        <authorList>
            <person name="Ryan C."/>
        </authorList>
    </citation>
    <scope>NUCLEOTIDE SEQUENCE [LARGE SCALE GENOMIC DNA]</scope>
</reference>
<evidence type="ECO:0000256" key="2">
    <source>
        <dbReference type="ARBA" id="ARBA00008444"/>
    </source>
</evidence>
<dbReference type="Pfam" id="PF02466">
    <property type="entry name" value="Tim17"/>
    <property type="match status" value="1"/>
</dbReference>
<keyword evidence="11" id="KW-1185">Reference proteome</keyword>
<keyword evidence="6" id="KW-0496">Mitochondrion</keyword>
<dbReference type="Proteomes" id="UP001497457">
    <property type="component" value="Chromosome 25rd"/>
</dbReference>
<comment type="subcellular location">
    <subcellularLocation>
        <location evidence="1">Mitochondrion inner membrane</location>
        <topology evidence="1">Multi-pass membrane protein</topology>
    </subcellularLocation>
</comment>
<dbReference type="AlphaFoldDB" id="A0ABC9BMY5"/>
<evidence type="ECO:0000313" key="9">
    <source>
        <dbReference type="EMBL" id="CAL5002490.1"/>
    </source>
</evidence>
<dbReference type="EMBL" id="OZ075135">
    <property type="protein sequence ID" value="CAL4998375.1"/>
    <property type="molecule type" value="Genomic_DNA"/>
</dbReference>
<evidence type="ECO:0000256" key="4">
    <source>
        <dbReference type="ARBA" id="ARBA00022792"/>
    </source>
</evidence>
<dbReference type="GO" id="GO:0005743">
    <property type="term" value="C:mitochondrial inner membrane"/>
    <property type="evidence" value="ECO:0007669"/>
    <property type="project" value="UniProtKB-SubCell"/>
</dbReference>
<evidence type="ECO:0000256" key="5">
    <source>
        <dbReference type="ARBA" id="ARBA00022989"/>
    </source>
</evidence>
<evidence type="ECO:0000256" key="6">
    <source>
        <dbReference type="ARBA" id="ARBA00023128"/>
    </source>
</evidence>
<name>A0ABC9BMY5_9POAL</name>
<keyword evidence="4" id="KW-0999">Mitochondrion inner membrane</keyword>
<evidence type="ECO:0000313" key="11">
    <source>
        <dbReference type="Proteomes" id="UP001497457"/>
    </source>
</evidence>
<keyword evidence="7" id="KW-0472">Membrane</keyword>
<keyword evidence="3" id="KW-0812">Transmembrane</keyword>
<proteinExistence type="inferred from homology"/>
<dbReference type="PANTHER" id="PTHR10485:SF13">
    <property type="match status" value="1"/>
</dbReference>
<dbReference type="Proteomes" id="UP001497457">
    <property type="component" value="Chromosome 26rd"/>
</dbReference>
<dbReference type="EMBL" id="OZ075138">
    <property type="protein sequence ID" value="CAL5012054.1"/>
    <property type="molecule type" value="Genomic_DNA"/>
</dbReference>
<protein>
    <submittedName>
        <fullName evidence="9">Uncharacterized protein</fullName>
    </submittedName>
</protein>
<evidence type="ECO:0000256" key="1">
    <source>
        <dbReference type="ARBA" id="ARBA00004448"/>
    </source>
</evidence>
<evidence type="ECO:0000256" key="3">
    <source>
        <dbReference type="ARBA" id="ARBA00022692"/>
    </source>
</evidence>
<dbReference type="Proteomes" id="UP001497457">
    <property type="component" value="Chromosome 28b"/>
</dbReference>
<gene>
    <name evidence="8" type="ORF">URODEC1_LOCUS63816</name>
    <name evidence="9" type="ORF">URODEC1_LOCUS65964</name>
    <name evidence="10" type="ORF">URODEC1_LOCUS70719</name>
</gene>
<evidence type="ECO:0000256" key="7">
    <source>
        <dbReference type="ARBA" id="ARBA00023136"/>
    </source>
</evidence>
<dbReference type="EMBL" id="OZ075136">
    <property type="protein sequence ID" value="CAL5002490.1"/>
    <property type="molecule type" value="Genomic_DNA"/>
</dbReference>
<dbReference type="PANTHER" id="PTHR10485">
    <property type="entry name" value="MITOCHONDRIAL IMPORT INNER MEMBRANE TRANSLOCASE SUBUNIT TIM-17"/>
    <property type="match status" value="1"/>
</dbReference>
<evidence type="ECO:0000313" key="10">
    <source>
        <dbReference type="EMBL" id="CAL5012054.1"/>
    </source>
</evidence>
<organism evidence="9 11">
    <name type="scientific">Urochloa decumbens</name>
    <dbReference type="NCBI Taxonomy" id="240449"/>
    <lineage>
        <taxon>Eukaryota</taxon>
        <taxon>Viridiplantae</taxon>
        <taxon>Streptophyta</taxon>
        <taxon>Embryophyta</taxon>
        <taxon>Tracheophyta</taxon>
        <taxon>Spermatophyta</taxon>
        <taxon>Magnoliopsida</taxon>
        <taxon>Liliopsida</taxon>
        <taxon>Poales</taxon>
        <taxon>Poaceae</taxon>
        <taxon>PACMAD clade</taxon>
        <taxon>Panicoideae</taxon>
        <taxon>Panicodae</taxon>
        <taxon>Paniceae</taxon>
        <taxon>Melinidinae</taxon>
        <taxon>Urochloa</taxon>
    </lineage>
</organism>
<keyword evidence="5" id="KW-1133">Transmembrane helix</keyword>
<sequence>MVKPFYGEISDYRYRLVDYVGDGILLGVSFGSPFHFVRGLRSSPRGSARLAGGVHAIRTNVPRFAGEWGAVMASVWAVESAVCLARGRKEDHWNSIAAGAVTCGLANVRRGAPAATLGALVGAASFAGLAGVWWTIELWHSTLVQHCRREAQMNHGSPADPTTGSIEYRSKDHGTPDLVATVLNSEMAAKDKDV</sequence>
<accession>A0ABC9BMY5</accession>